<dbReference type="AlphaFoldDB" id="A0A820L1P8"/>
<protein>
    <recommendedName>
        <fullName evidence="3">Methyltransferase type 11 domain-containing protein</fullName>
    </recommendedName>
</protein>
<evidence type="ECO:0000313" key="1">
    <source>
        <dbReference type="EMBL" id="CAF4349044.1"/>
    </source>
</evidence>
<dbReference type="Gene3D" id="3.40.50.150">
    <property type="entry name" value="Vaccinia Virus protein VP39"/>
    <property type="match status" value="1"/>
</dbReference>
<sequence length="155" mass="17857">SDPIQLANVQQTFNTHINNQTINLYDSKTLEKIPIESFDTIFSTNQLLVNQDVINCLIALRRLIVPNGLLLLLELVHIPLYFDLIFGFIDQWWSSSDDSNRTLNNIQQWTTLVEQIEGFSITESTINQNESTFIISQKTTSNEILQTLDERINQT</sequence>
<feature type="non-terminal residue" evidence="1">
    <location>
        <position position="1"/>
    </location>
</feature>
<evidence type="ECO:0000313" key="2">
    <source>
        <dbReference type="Proteomes" id="UP000663881"/>
    </source>
</evidence>
<gene>
    <name evidence="1" type="ORF">OKA104_LOCUS48702</name>
</gene>
<evidence type="ECO:0008006" key="3">
    <source>
        <dbReference type="Google" id="ProtNLM"/>
    </source>
</evidence>
<organism evidence="1 2">
    <name type="scientific">Adineta steineri</name>
    <dbReference type="NCBI Taxonomy" id="433720"/>
    <lineage>
        <taxon>Eukaryota</taxon>
        <taxon>Metazoa</taxon>
        <taxon>Spiralia</taxon>
        <taxon>Gnathifera</taxon>
        <taxon>Rotifera</taxon>
        <taxon>Eurotatoria</taxon>
        <taxon>Bdelloidea</taxon>
        <taxon>Adinetida</taxon>
        <taxon>Adinetidae</taxon>
        <taxon>Adineta</taxon>
    </lineage>
</organism>
<dbReference type="EMBL" id="CAJOAY010021506">
    <property type="protein sequence ID" value="CAF4349044.1"/>
    <property type="molecule type" value="Genomic_DNA"/>
</dbReference>
<dbReference type="SUPFAM" id="SSF53335">
    <property type="entry name" value="S-adenosyl-L-methionine-dependent methyltransferases"/>
    <property type="match status" value="1"/>
</dbReference>
<comment type="caution">
    <text evidence="1">The sequence shown here is derived from an EMBL/GenBank/DDBJ whole genome shotgun (WGS) entry which is preliminary data.</text>
</comment>
<reference evidence="1" key="1">
    <citation type="submission" date="2021-02" db="EMBL/GenBank/DDBJ databases">
        <authorList>
            <person name="Nowell W R."/>
        </authorList>
    </citation>
    <scope>NUCLEOTIDE SEQUENCE</scope>
</reference>
<dbReference type="InterPro" id="IPR029063">
    <property type="entry name" value="SAM-dependent_MTases_sf"/>
</dbReference>
<name>A0A820L1P8_9BILA</name>
<accession>A0A820L1P8</accession>
<dbReference type="Proteomes" id="UP000663881">
    <property type="component" value="Unassembled WGS sequence"/>
</dbReference>
<proteinExistence type="predicted"/>